<organism evidence="4 5">
    <name type="scientific">Thalassospira marina</name>
    <dbReference type="NCBI Taxonomy" id="2048283"/>
    <lineage>
        <taxon>Bacteria</taxon>
        <taxon>Pseudomonadati</taxon>
        <taxon>Pseudomonadota</taxon>
        <taxon>Alphaproteobacteria</taxon>
        <taxon>Rhodospirillales</taxon>
        <taxon>Thalassospiraceae</taxon>
        <taxon>Thalassospira</taxon>
    </lineage>
</organism>
<dbReference type="PANTHER" id="PTHR46401:SF2">
    <property type="entry name" value="GLYCOSYLTRANSFERASE WBBK-RELATED"/>
    <property type="match status" value="1"/>
</dbReference>
<feature type="domain" description="Glycosyl transferase family 1" evidence="2">
    <location>
        <begin position="182"/>
        <end position="347"/>
    </location>
</feature>
<dbReference type="Pfam" id="PF00534">
    <property type="entry name" value="Glycos_transf_1"/>
    <property type="match status" value="1"/>
</dbReference>
<dbReference type="SUPFAM" id="SSF53756">
    <property type="entry name" value="UDP-Glycosyltransferase/glycogen phosphorylase"/>
    <property type="match status" value="1"/>
</dbReference>
<dbReference type="Proteomes" id="UP000233458">
    <property type="component" value="Chromosome"/>
</dbReference>
<gene>
    <name evidence="4" type="ORF">CSC3H3_18980</name>
</gene>
<proteinExistence type="predicted"/>
<keyword evidence="1 4" id="KW-0808">Transferase</keyword>
<dbReference type="InterPro" id="IPR001296">
    <property type="entry name" value="Glyco_trans_1"/>
</dbReference>
<evidence type="ECO:0000313" key="5">
    <source>
        <dbReference type="Proteomes" id="UP000233458"/>
    </source>
</evidence>
<protein>
    <submittedName>
        <fullName evidence="4">Glycosyl transferase family 1</fullName>
    </submittedName>
</protein>
<dbReference type="EMBL" id="CP024199">
    <property type="protein sequence ID" value="AUG54570.1"/>
    <property type="molecule type" value="Genomic_DNA"/>
</dbReference>
<dbReference type="Pfam" id="PF13439">
    <property type="entry name" value="Glyco_transf_4"/>
    <property type="match status" value="1"/>
</dbReference>
<name>A0ABN5FJT4_9PROT</name>
<sequence>MKVAFDQQVFLLQKYGGISRYFCNLQKEFFLKTHLDTRIFAPIHFNENLAALGDFCKSGYVLPDLPPKMRRLATEISIVYARFLMKKFSPDIIHETYFSLSDFKARKSKIVLTVYDFIHERYSEMFDQAHKTSDPKKVAALRADHVICISESTRRDLIEYCSVPEERISVTYLGADVCFRRQNIIPASSLGDQPPFVLFVGSRSGYKNFDGFVRAFASSDRLVKDFDIVCFGGGALTVAERNMSENVGLRVDQIRHYGGSDDILAKLYYHASALIYPSLYEGFGIPPLEAMAAGCPVVSSDTSSLPEVVGGAGEYFDPTEDEAIRVAMENVLYSNERCLDLVQRGYSQEAKFSWAKCADETLAIYRSLL</sequence>
<evidence type="ECO:0000313" key="4">
    <source>
        <dbReference type="EMBL" id="AUG54570.1"/>
    </source>
</evidence>
<dbReference type="GO" id="GO:0016740">
    <property type="term" value="F:transferase activity"/>
    <property type="evidence" value="ECO:0007669"/>
    <property type="project" value="UniProtKB-KW"/>
</dbReference>
<evidence type="ECO:0000259" key="2">
    <source>
        <dbReference type="Pfam" id="PF00534"/>
    </source>
</evidence>
<evidence type="ECO:0000256" key="1">
    <source>
        <dbReference type="ARBA" id="ARBA00022679"/>
    </source>
</evidence>
<reference evidence="4 5" key="1">
    <citation type="submission" date="2017-10" db="EMBL/GenBank/DDBJ databases">
        <title>Biodiversity and function of Thalassospira species in the particle-attached aromatic-hydrocarbon-degrading consortia from the surface seawater of the China South Sea.</title>
        <authorList>
            <person name="Dong C."/>
            <person name="Liu R."/>
            <person name="Shao Z."/>
        </authorList>
    </citation>
    <scope>NUCLEOTIDE SEQUENCE [LARGE SCALE GENOMIC DNA]</scope>
    <source>
        <strain evidence="4 5">CSC3H3</strain>
    </source>
</reference>
<keyword evidence="5" id="KW-1185">Reference proteome</keyword>
<dbReference type="Gene3D" id="3.40.50.2000">
    <property type="entry name" value="Glycogen Phosphorylase B"/>
    <property type="match status" value="2"/>
</dbReference>
<dbReference type="PANTHER" id="PTHR46401">
    <property type="entry name" value="GLYCOSYLTRANSFERASE WBBK-RELATED"/>
    <property type="match status" value="1"/>
</dbReference>
<accession>A0ABN5FJT4</accession>
<evidence type="ECO:0000259" key="3">
    <source>
        <dbReference type="Pfam" id="PF13439"/>
    </source>
</evidence>
<feature type="domain" description="Glycosyltransferase subfamily 4-like N-terminal" evidence="3">
    <location>
        <begin position="16"/>
        <end position="177"/>
    </location>
</feature>
<dbReference type="CDD" id="cd03809">
    <property type="entry name" value="GT4_MtfB-like"/>
    <property type="match status" value="1"/>
</dbReference>
<dbReference type="InterPro" id="IPR028098">
    <property type="entry name" value="Glyco_trans_4-like_N"/>
</dbReference>